<gene>
    <name evidence="5" type="ORF">A8990_1397</name>
</gene>
<dbReference type="GO" id="GO:0043565">
    <property type="term" value="F:sequence-specific DNA binding"/>
    <property type="evidence" value="ECO:0007669"/>
    <property type="project" value="InterPro"/>
</dbReference>
<dbReference type="SUPFAM" id="SSF55136">
    <property type="entry name" value="Probable bacterial effector-binding domain"/>
    <property type="match status" value="1"/>
</dbReference>
<feature type="transmembrane region" description="Helical" evidence="3">
    <location>
        <begin position="217"/>
        <end position="238"/>
    </location>
</feature>
<dbReference type="SMART" id="SM00871">
    <property type="entry name" value="AraC_E_bind"/>
    <property type="match status" value="1"/>
</dbReference>
<dbReference type="EMBL" id="QTTN01000039">
    <property type="protein sequence ID" value="REE68018.1"/>
    <property type="molecule type" value="Genomic_DNA"/>
</dbReference>
<dbReference type="Pfam" id="PF06445">
    <property type="entry name" value="GyrI-like"/>
    <property type="match status" value="1"/>
</dbReference>
<evidence type="ECO:0000313" key="6">
    <source>
        <dbReference type="Proteomes" id="UP000256304"/>
    </source>
</evidence>
<feature type="domain" description="HTH araC/xylS-type" evidence="4">
    <location>
        <begin position="275"/>
        <end position="373"/>
    </location>
</feature>
<sequence length="540" mass="59395">MRFANLSPISANVGYCVPLFGALSPISANVWYYVPLFAVFSPISANVGYYVPLFGAFSPISANVGYYVPLFANFSPISANVGYYVPLFATFSPMSANVGYYVPLFANFSPISANVGYHVPLFAAFSPLSANVGYHVPLFATFSPMSANVGYYVPLFAAFPPLSANVGYYVPLFATFSPLSANVGYHVPLFATFSPMSANVGYYVPLFAAFPPLSANVGYYVPLFANFPPISASVGYYIPLGKTARIVRFGKRRRSTMRIRGGDPMNEEERYAGIIGAAEFIEQHLQEELHLEELARMTGYSPFHFHRLFCACTGATLSQYIRERRLAYAARQLRSTDESGTRIGFDIGYGSHESFIRSFMKRFGEPPQLFRRRACTMREPKIEVRQAAHVAGVVCQTDTSKDRHIAAAWKELSRLWAQIPGKVSEESCFGLELYEPQADARSGQFTYVAGVQVADLSALPGGVTGYTIPGGKYAVFTHVGSTELLGETFGYIYGEWLPASGEARKEMDGGDACSFDFEFYGPGFQEGRADSELHIYVPIK</sequence>
<keyword evidence="6" id="KW-1185">Reference proteome</keyword>
<evidence type="ECO:0000256" key="3">
    <source>
        <dbReference type="SAM" id="Phobius"/>
    </source>
</evidence>
<organism evidence="5 6">
    <name type="scientific">Paenibacillus taihuensis</name>
    <dbReference type="NCBI Taxonomy" id="1156355"/>
    <lineage>
        <taxon>Bacteria</taxon>
        <taxon>Bacillati</taxon>
        <taxon>Bacillota</taxon>
        <taxon>Bacilli</taxon>
        <taxon>Bacillales</taxon>
        <taxon>Paenibacillaceae</taxon>
        <taxon>Paenibacillus</taxon>
    </lineage>
</organism>
<dbReference type="AlphaFoldDB" id="A0A3D9R189"/>
<name>A0A3D9R189_9BACL</name>
<keyword evidence="3" id="KW-1133">Transmembrane helix</keyword>
<protein>
    <submittedName>
        <fullName evidence="5">AraC-like DNA-binding protein</fullName>
    </submittedName>
</protein>
<dbReference type="Pfam" id="PF12833">
    <property type="entry name" value="HTH_18"/>
    <property type="match status" value="1"/>
</dbReference>
<evidence type="ECO:0000256" key="1">
    <source>
        <dbReference type="ARBA" id="ARBA00023015"/>
    </source>
</evidence>
<dbReference type="PROSITE" id="PS01124">
    <property type="entry name" value="HTH_ARAC_FAMILY_2"/>
    <property type="match status" value="1"/>
</dbReference>
<feature type="transmembrane region" description="Helical" evidence="3">
    <location>
        <begin position="190"/>
        <end position="210"/>
    </location>
</feature>
<dbReference type="Proteomes" id="UP000256304">
    <property type="component" value="Unassembled WGS sequence"/>
</dbReference>
<feature type="transmembrane region" description="Helical" evidence="3">
    <location>
        <begin position="81"/>
        <end position="102"/>
    </location>
</feature>
<feature type="transmembrane region" description="Helical" evidence="3">
    <location>
        <begin position="12"/>
        <end position="34"/>
    </location>
</feature>
<dbReference type="SUPFAM" id="SSF46689">
    <property type="entry name" value="Homeodomain-like"/>
    <property type="match status" value="2"/>
</dbReference>
<keyword evidence="3" id="KW-0472">Membrane</keyword>
<dbReference type="InterPro" id="IPR018060">
    <property type="entry name" value="HTH_AraC"/>
</dbReference>
<dbReference type="Gene3D" id="3.20.80.10">
    <property type="entry name" value="Regulatory factor, effector binding domain"/>
    <property type="match status" value="1"/>
</dbReference>
<dbReference type="SMART" id="SM00342">
    <property type="entry name" value="HTH_ARAC"/>
    <property type="match status" value="1"/>
</dbReference>
<feature type="transmembrane region" description="Helical" evidence="3">
    <location>
        <begin position="49"/>
        <end position="69"/>
    </location>
</feature>
<dbReference type="RefSeq" id="WP_116191694.1">
    <property type="nucleotide sequence ID" value="NZ_QTTN01000039.1"/>
</dbReference>
<dbReference type="InterPro" id="IPR010499">
    <property type="entry name" value="AraC_E-bd"/>
</dbReference>
<accession>A0A3D9R189</accession>
<feature type="transmembrane region" description="Helical" evidence="3">
    <location>
        <begin position="122"/>
        <end position="142"/>
    </location>
</feature>
<evidence type="ECO:0000256" key="2">
    <source>
        <dbReference type="ARBA" id="ARBA00023163"/>
    </source>
</evidence>
<keyword evidence="5" id="KW-0238">DNA-binding</keyword>
<dbReference type="InterPro" id="IPR011256">
    <property type="entry name" value="Reg_factor_effector_dom_sf"/>
</dbReference>
<dbReference type="GO" id="GO:0003700">
    <property type="term" value="F:DNA-binding transcription factor activity"/>
    <property type="evidence" value="ECO:0007669"/>
    <property type="project" value="InterPro"/>
</dbReference>
<dbReference type="InterPro" id="IPR029442">
    <property type="entry name" value="GyrI-like"/>
</dbReference>
<proteinExistence type="predicted"/>
<dbReference type="Gene3D" id="1.10.10.60">
    <property type="entry name" value="Homeodomain-like"/>
    <property type="match status" value="2"/>
</dbReference>
<reference evidence="5 6" key="1">
    <citation type="submission" date="2018-08" db="EMBL/GenBank/DDBJ databases">
        <title>Genomic Encyclopedia of Type Strains, Phase III (KMG-III): the genomes of soil and plant-associated and newly described type strains.</title>
        <authorList>
            <person name="Whitman W."/>
        </authorList>
    </citation>
    <scope>NUCLEOTIDE SEQUENCE [LARGE SCALE GENOMIC DNA]</scope>
    <source>
        <strain evidence="5 6">CGMCC 1.10966</strain>
    </source>
</reference>
<dbReference type="InterPro" id="IPR009057">
    <property type="entry name" value="Homeodomain-like_sf"/>
</dbReference>
<dbReference type="PANTHER" id="PTHR40055">
    <property type="entry name" value="TRANSCRIPTIONAL REGULATOR YGIV-RELATED"/>
    <property type="match status" value="1"/>
</dbReference>
<dbReference type="InterPro" id="IPR050908">
    <property type="entry name" value="SmbC-like"/>
</dbReference>
<evidence type="ECO:0000313" key="5">
    <source>
        <dbReference type="EMBL" id="REE68018.1"/>
    </source>
</evidence>
<keyword evidence="3" id="KW-0812">Transmembrane</keyword>
<keyword evidence="2" id="KW-0804">Transcription</keyword>
<feature type="transmembrane region" description="Helical" evidence="3">
    <location>
        <begin position="149"/>
        <end position="170"/>
    </location>
</feature>
<comment type="caution">
    <text evidence="5">The sequence shown here is derived from an EMBL/GenBank/DDBJ whole genome shotgun (WGS) entry which is preliminary data.</text>
</comment>
<dbReference type="PANTHER" id="PTHR40055:SF1">
    <property type="entry name" value="TRANSCRIPTIONAL REGULATOR YGIV-RELATED"/>
    <property type="match status" value="1"/>
</dbReference>
<keyword evidence="1" id="KW-0805">Transcription regulation</keyword>
<dbReference type="OrthoDB" id="5337216at2"/>
<evidence type="ECO:0000259" key="4">
    <source>
        <dbReference type="PROSITE" id="PS01124"/>
    </source>
</evidence>